<dbReference type="NCBIfam" id="NF041492">
    <property type="entry name" value="MobF"/>
    <property type="match status" value="1"/>
</dbReference>
<feature type="compositionally biased region" description="Basic and acidic residues" evidence="1">
    <location>
        <begin position="997"/>
        <end position="1007"/>
    </location>
</feature>
<dbReference type="InterPro" id="IPR027417">
    <property type="entry name" value="P-loop_NTPase"/>
</dbReference>
<dbReference type="SUPFAM" id="SSF52540">
    <property type="entry name" value="P-loop containing nucleoside triphosphate hydrolases"/>
    <property type="match status" value="1"/>
</dbReference>
<evidence type="ECO:0000313" key="3">
    <source>
        <dbReference type="EMBL" id="MFC3673656.1"/>
    </source>
</evidence>
<dbReference type="Pfam" id="PF08751">
    <property type="entry name" value="TrwC"/>
    <property type="match status" value="1"/>
</dbReference>
<protein>
    <submittedName>
        <fullName evidence="3">MobF family relaxase</fullName>
    </submittedName>
</protein>
<dbReference type="Gene3D" id="3.40.50.300">
    <property type="entry name" value="P-loop containing nucleotide triphosphate hydrolases"/>
    <property type="match status" value="2"/>
</dbReference>
<dbReference type="SUPFAM" id="SSF55464">
    <property type="entry name" value="Origin of replication-binding domain, RBD-like"/>
    <property type="match status" value="1"/>
</dbReference>
<dbReference type="RefSeq" id="WP_191324912.1">
    <property type="nucleotide sequence ID" value="NZ_BMZP01000012.1"/>
</dbReference>
<organism evidence="3 4">
    <name type="scientific">Novosphingobium pokkalii</name>
    <dbReference type="NCBI Taxonomy" id="1770194"/>
    <lineage>
        <taxon>Bacteria</taxon>
        <taxon>Pseudomonadati</taxon>
        <taxon>Pseudomonadota</taxon>
        <taxon>Alphaproteobacteria</taxon>
        <taxon>Sphingomonadales</taxon>
        <taxon>Sphingomonadaceae</taxon>
        <taxon>Novosphingobium</taxon>
    </lineage>
</organism>
<dbReference type="Gene3D" id="2.30.30.940">
    <property type="match status" value="1"/>
</dbReference>
<dbReference type="EMBL" id="JBHRYE010000049">
    <property type="protein sequence ID" value="MFC3673656.1"/>
    <property type="molecule type" value="Genomic_DNA"/>
</dbReference>
<reference evidence="4" key="1">
    <citation type="journal article" date="2019" name="Int. J. Syst. Evol. Microbiol.">
        <title>The Global Catalogue of Microorganisms (GCM) 10K type strain sequencing project: providing services to taxonomists for standard genome sequencing and annotation.</title>
        <authorList>
            <consortium name="The Broad Institute Genomics Platform"/>
            <consortium name="The Broad Institute Genome Sequencing Center for Infectious Disease"/>
            <person name="Wu L."/>
            <person name="Ma J."/>
        </authorList>
    </citation>
    <scope>NUCLEOTIDE SEQUENCE [LARGE SCALE GENOMIC DNA]</scope>
    <source>
        <strain evidence="4">KCTC 42224</strain>
    </source>
</reference>
<gene>
    <name evidence="3" type="primary">mobF</name>
    <name evidence="3" type="ORF">ACFOOT_19720</name>
</gene>
<feature type="region of interest" description="Disordered" evidence="1">
    <location>
        <begin position="986"/>
        <end position="1007"/>
    </location>
</feature>
<sequence>MISIGAVSSASGAAGYYANDNYYTEGEGADHSQWHWRGPEALGLTGSVATAAFEAVLEGRLPNGANITTPSGQEHRPGLDMAFSAPKSVSLMALVGGDERLLVAFEASVKATLGWVERNLIEARRFDEKSGTQQPVKTGNMVAGLFTHDLSRNRDPQLHIHAVIANATQRPDGAWRALRNDPLYAQQATIAAVHNADLRAWIEALGYRTTPAHNPAYGQFEITGISRDHIMAFSTRREEIAAALEASGRGGTAAERELAALSTRAAKDPGISREEDRAAWAERAASIGFDPAPLREAAMAQMARGGTIWDRGVEGIKGIAARGQAIVAAMGLAPREKDPLVPEGAGRLSPQDYAAAQAVASGVRHLSQNEAGFSRFDLIRASLSFGGPIQVVDIETRIDRLAECRILLTEPDGAMMTTHGAVALEREVIALWAQGKDQAKPLVEGLAAPQVQQVAREMGLRRLSPRQEAAASLILEAKDRVTGVQGVAGAGKSTMLQPVTRIAGEQGRSVMALAVGAEIARKLGEDLGVPSSSVAAFLGRHRALLNADAPAAFQDKSLAELKGAVIFVDEASTLSSRQAADLMRLAHRADVARLALVGDTRQYGAVEAGKPFADLQAHGLATAELTDNVRAQSGIMKTLAPLLDQGQLHKAIGLLNPYTHEVPSGDLASHAVAIWASLPREEREQTLLLTAGRALRAEANMQAQAVLKVRGEIAQQGVTIPILDRVNLTREQMRHLEPYQRGRIVEFRNAMPRQGLAKGTMGRVVDRKGGKVLLETAQGRITFTPNRLAHNLKEDAVSVYEERTITLHQGDRVRFSANNHKLGALNAQAGQVEALDQQSITIALAGDRKLTLALDDPALRKLDLAYALNAYAAQGVTTRHGIVVIDSTETRLASSRTMAVALTRIADQPRLVIDSAPRLERAALRNSAEKLSALEVLGKAGKDDLPKGIHEPVAGREIRTAEQVLREEERLLHNAVRVPGGMGPGFKAEGYPFQRENQSEKRLELGL</sequence>
<evidence type="ECO:0000256" key="1">
    <source>
        <dbReference type="SAM" id="MobiDB-lite"/>
    </source>
</evidence>
<dbReference type="NCBIfam" id="TIGR02686">
    <property type="entry name" value="relax_trwC"/>
    <property type="match status" value="1"/>
</dbReference>
<evidence type="ECO:0000259" key="2">
    <source>
        <dbReference type="Pfam" id="PF08751"/>
    </source>
</evidence>
<keyword evidence="4" id="KW-1185">Reference proteome</keyword>
<name>A0ABV7V9V9_9SPHN</name>
<dbReference type="Pfam" id="PF13604">
    <property type="entry name" value="AAA_30"/>
    <property type="match status" value="1"/>
</dbReference>
<comment type="caution">
    <text evidence="3">The sequence shown here is derived from an EMBL/GenBank/DDBJ whole genome shotgun (WGS) entry which is preliminary data.</text>
</comment>
<feature type="domain" description="TrwC relaxase" evidence="2">
    <location>
        <begin position="12"/>
        <end position="286"/>
    </location>
</feature>
<dbReference type="Proteomes" id="UP001595683">
    <property type="component" value="Unassembled WGS sequence"/>
</dbReference>
<dbReference type="InterPro" id="IPR014059">
    <property type="entry name" value="TraI/TrwC_relax"/>
</dbReference>
<accession>A0ABV7V9V9</accession>
<proteinExistence type="predicted"/>
<evidence type="ECO:0000313" key="4">
    <source>
        <dbReference type="Proteomes" id="UP001595683"/>
    </source>
</evidence>
<dbReference type="InterPro" id="IPR014862">
    <property type="entry name" value="TrwC"/>
</dbReference>